<evidence type="ECO:0000256" key="5">
    <source>
        <dbReference type="RuleBase" id="RU000682"/>
    </source>
</evidence>
<dbReference type="PANTHER" id="PTHR24333:SF5">
    <property type="entry name" value="VENT HOMEOBOX"/>
    <property type="match status" value="1"/>
</dbReference>
<dbReference type="PRINTS" id="PR00031">
    <property type="entry name" value="HTHREPRESSR"/>
</dbReference>
<gene>
    <name evidence="8" type="ORF">DILT_LOCUS9106</name>
</gene>
<keyword evidence="3 4" id="KW-0371">Homeobox</keyword>
<evidence type="ECO:0000256" key="1">
    <source>
        <dbReference type="ARBA" id="ARBA00004123"/>
    </source>
</evidence>
<dbReference type="InterPro" id="IPR000047">
    <property type="entry name" value="HTH_motif"/>
</dbReference>
<dbReference type="InterPro" id="IPR009057">
    <property type="entry name" value="Homeodomain-like_sf"/>
</dbReference>
<dbReference type="OrthoDB" id="6159439at2759"/>
<accession>A0A3P7L712</accession>
<evidence type="ECO:0000256" key="6">
    <source>
        <dbReference type="SAM" id="MobiDB-lite"/>
    </source>
</evidence>
<dbReference type="InterPro" id="IPR001356">
    <property type="entry name" value="HD"/>
</dbReference>
<dbReference type="PROSITE" id="PS50071">
    <property type="entry name" value="HOMEOBOX_2"/>
    <property type="match status" value="1"/>
</dbReference>
<dbReference type="Pfam" id="PF00046">
    <property type="entry name" value="Homeodomain"/>
    <property type="match status" value="1"/>
</dbReference>
<keyword evidence="9" id="KW-1185">Reference proteome</keyword>
<dbReference type="AlphaFoldDB" id="A0A3P7L712"/>
<organism evidence="8 9">
    <name type="scientific">Dibothriocephalus latus</name>
    <name type="common">Fish tapeworm</name>
    <name type="synonym">Diphyllobothrium latum</name>
    <dbReference type="NCBI Taxonomy" id="60516"/>
    <lineage>
        <taxon>Eukaryota</taxon>
        <taxon>Metazoa</taxon>
        <taxon>Spiralia</taxon>
        <taxon>Lophotrochozoa</taxon>
        <taxon>Platyhelminthes</taxon>
        <taxon>Cestoda</taxon>
        <taxon>Eucestoda</taxon>
        <taxon>Diphyllobothriidea</taxon>
        <taxon>Diphyllobothriidae</taxon>
        <taxon>Dibothriocephalus</taxon>
    </lineage>
</organism>
<evidence type="ECO:0000256" key="4">
    <source>
        <dbReference type="PROSITE-ProRule" id="PRU00108"/>
    </source>
</evidence>
<feature type="domain" description="Homeobox" evidence="7">
    <location>
        <begin position="49"/>
        <end position="103"/>
    </location>
</feature>
<evidence type="ECO:0000313" key="9">
    <source>
        <dbReference type="Proteomes" id="UP000281553"/>
    </source>
</evidence>
<dbReference type="EMBL" id="UYRU01056011">
    <property type="protein sequence ID" value="VDN13275.1"/>
    <property type="molecule type" value="Genomic_DNA"/>
</dbReference>
<reference evidence="8 9" key="1">
    <citation type="submission" date="2018-11" db="EMBL/GenBank/DDBJ databases">
        <authorList>
            <consortium name="Pathogen Informatics"/>
        </authorList>
    </citation>
    <scope>NUCLEOTIDE SEQUENCE [LARGE SCALE GENOMIC DNA]</scope>
</reference>
<dbReference type="PANTHER" id="PTHR24333">
    <property type="entry name" value="HOMEO BOX HB9 LIKE A-RELATED"/>
    <property type="match status" value="1"/>
</dbReference>
<comment type="subcellular location">
    <subcellularLocation>
        <location evidence="1 4 5">Nucleus</location>
    </subcellularLocation>
</comment>
<evidence type="ECO:0000256" key="3">
    <source>
        <dbReference type="ARBA" id="ARBA00023155"/>
    </source>
</evidence>
<dbReference type="SUPFAM" id="SSF46689">
    <property type="entry name" value="Homeodomain-like"/>
    <property type="match status" value="1"/>
</dbReference>
<name>A0A3P7L712_DIBLA</name>
<keyword evidence="4 5" id="KW-0539">Nucleus</keyword>
<dbReference type="Gene3D" id="1.10.10.60">
    <property type="entry name" value="Homeodomain-like"/>
    <property type="match status" value="1"/>
</dbReference>
<protein>
    <recommendedName>
        <fullName evidence="7">Homeobox domain-containing protein</fullName>
    </recommendedName>
</protein>
<dbReference type="GO" id="GO:0003677">
    <property type="term" value="F:DNA binding"/>
    <property type="evidence" value="ECO:0007669"/>
    <property type="project" value="UniProtKB-UniRule"/>
</dbReference>
<dbReference type="CDD" id="cd00086">
    <property type="entry name" value="homeodomain"/>
    <property type="match status" value="1"/>
</dbReference>
<sequence length="103" mass="12012">MMLKGNELCQESKFATAPEHGMEQRTSKSKRRKEYARSARLSTPCKAEMSPRRRRTCFSHTQLAGLEGYFCAQKYLSVSDRAFLATRLGLKETQVKTWYQNRR</sequence>
<dbReference type="Proteomes" id="UP000281553">
    <property type="component" value="Unassembled WGS sequence"/>
</dbReference>
<evidence type="ECO:0000259" key="7">
    <source>
        <dbReference type="PROSITE" id="PS50071"/>
    </source>
</evidence>
<proteinExistence type="predicted"/>
<evidence type="ECO:0000256" key="2">
    <source>
        <dbReference type="ARBA" id="ARBA00023125"/>
    </source>
</evidence>
<dbReference type="SMART" id="SM00389">
    <property type="entry name" value="HOX"/>
    <property type="match status" value="1"/>
</dbReference>
<dbReference type="InterPro" id="IPR050848">
    <property type="entry name" value="Homeobox_TF"/>
</dbReference>
<evidence type="ECO:0000313" key="8">
    <source>
        <dbReference type="EMBL" id="VDN13275.1"/>
    </source>
</evidence>
<feature type="region of interest" description="Disordered" evidence="6">
    <location>
        <begin position="1"/>
        <end position="48"/>
    </location>
</feature>
<keyword evidence="2 4" id="KW-0238">DNA-binding</keyword>
<dbReference type="GO" id="GO:0005634">
    <property type="term" value="C:nucleus"/>
    <property type="evidence" value="ECO:0007669"/>
    <property type="project" value="UniProtKB-SubCell"/>
</dbReference>